<comment type="similarity">
    <text evidence="4">In the C-terminal section; belongs to the transpeptidase family.</text>
</comment>
<dbReference type="GO" id="GO:0009002">
    <property type="term" value="F:serine-type D-Ala-D-Ala carboxypeptidase activity"/>
    <property type="evidence" value="ECO:0007669"/>
    <property type="project" value="UniProtKB-EC"/>
</dbReference>
<evidence type="ECO:0000256" key="11">
    <source>
        <dbReference type="ARBA" id="ARBA00022676"/>
    </source>
</evidence>
<dbReference type="EMBL" id="SLXT01000015">
    <property type="protein sequence ID" value="TCP63802.1"/>
    <property type="molecule type" value="Genomic_DNA"/>
</dbReference>
<keyword evidence="10" id="KW-0645">Protease</keyword>
<evidence type="ECO:0000256" key="4">
    <source>
        <dbReference type="ARBA" id="ARBA00007090"/>
    </source>
</evidence>
<keyword evidence="9" id="KW-0121">Carboxypeptidase</keyword>
<evidence type="ECO:0000259" key="30">
    <source>
        <dbReference type="Pfam" id="PF00912"/>
    </source>
</evidence>
<dbReference type="PANTHER" id="PTHR32282:SF11">
    <property type="entry name" value="PENICILLIN-BINDING PROTEIN 1B"/>
    <property type="match status" value="1"/>
</dbReference>
<dbReference type="EC" id="3.4.16.4" evidence="6"/>
<dbReference type="OrthoDB" id="9766909at2"/>
<evidence type="ECO:0000313" key="32">
    <source>
        <dbReference type="Proteomes" id="UP000294813"/>
    </source>
</evidence>
<keyword evidence="21" id="KW-0511">Multifunctional enzyme</keyword>
<evidence type="ECO:0000256" key="27">
    <source>
        <dbReference type="SAM" id="MobiDB-lite"/>
    </source>
</evidence>
<dbReference type="Proteomes" id="UP000294813">
    <property type="component" value="Unassembled WGS sequence"/>
</dbReference>
<dbReference type="FunFam" id="1.10.3810.10:FF:000001">
    <property type="entry name" value="Penicillin-binding protein 1A"/>
    <property type="match status" value="1"/>
</dbReference>
<evidence type="ECO:0000256" key="28">
    <source>
        <dbReference type="SAM" id="Phobius"/>
    </source>
</evidence>
<evidence type="ECO:0000256" key="24">
    <source>
        <dbReference type="ARBA" id="ARBA00044770"/>
    </source>
</evidence>
<evidence type="ECO:0000256" key="7">
    <source>
        <dbReference type="ARBA" id="ARBA00018638"/>
    </source>
</evidence>
<evidence type="ECO:0000256" key="1">
    <source>
        <dbReference type="ARBA" id="ARBA00002624"/>
    </source>
</evidence>
<dbReference type="GO" id="GO:0009252">
    <property type="term" value="P:peptidoglycan biosynthetic process"/>
    <property type="evidence" value="ECO:0007669"/>
    <property type="project" value="UniProtKB-UniPathway"/>
</dbReference>
<feature type="region of interest" description="Disordered" evidence="27">
    <location>
        <begin position="636"/>
        <end position="748"/>
    </location>
</feature>
<evidence type="ECO:0000256" key="13">
    <source>
        <dbReference type="ARBA" id="ARBA00022692"/>
    </source>
</evidence>
<dbReference type="InterPro" id="IPR001264">
    <property type="entry name" value="Glyco_trans_51"/>
</dbReference>
<feature type="domain" description="Glycosyl transferase family 51" evidence="30">
    <location>
        <begin position="73"/>
        <end position="248"/>
    </location>
</feature>
<keyword evidence="16" id="KW-0735">Signal-anchor</keyword>
<evidence type="ECO:0000256" key="6">
    <source>
        <dbReference type="ARBA" id="ARBA00012448"/>
    </source>
</evidence>
<keyword evidence="17" id="KW-0573">Peptidoglycan synthesis</keyword>
<dbReference type="EC" id="2.4.99.28" evidence="24"/>
<feature type="compositionally biased region" description="Low complexity" evidence="27">
    <location>
        <begin position="723"/>
        <end position="741"/>
    </location>
</feature>
<protein>
    <recommendedName>
        <fullName evidence="7">Penicillin-binding protein 1A</fullName>
        <ecNumber evidence="24">2.4.99.28</ecNumber>
        <ecNumber evidence="6">3.4.16.4</ecNumber>
    </recommendedName>
</protein>
<dbReference type="Pfam" id="PF00912">
    <property type="entry name" value="Transgly"/>
    <property type="match status" value="1"/>
</dbReference>
<dbReference type="GO" id="GO:0008658">
    <property type="term" value="F:penicillin binding"/>
    <property type="evidence" value="ECO:0007669"/>
    <property type="project" value="InterPro"/>
</dbReference>
<evidence type="ECO:0000256" key="12">
    <source>
        <dbReference type="ARBA" id="ARBA00022679"/>
    </source>
</evidence>
<keyword evidence="18 28" id="KW-1133">Transmembrane helix</keyword>
<dbReference type="Gene3D" id="1.10.3810.10">
    <property type="entry name" value="Biosynthetic peptidoglycan transglycosylase-like"/>
    <property type="match status" value="1"/>
</dbReference>
<feature type="transmembrane region" description="Helical" evidence="28">
    <location>
        <begin position="21"/>
        <end position="48"/>
    </location>
</feature>
<dbReference type="InterPro" id="IPR050396">
    <property type="entry name" value="Glycosyltr_51/Transpeptidase"/>
</dbReference>
<reference evidence="31 32" key="1">
    <citation type="submission" date="2019-03" db="EMBL/GenBank/DDBJ databases">
        <title>Genomic Encyclopedia of Type Strains, Phase IV (KMG-IV): sequencing the most valuable type-strain genomes for metagenomic binning, comparative biology and taxonomic classification.</title>
        <authorList>
            <person name="Goeker M."/>
        </authorList>
    </citation>
    <scope>NUCLEOTIDE SEQUENCE [LARGE SCALE GENOMIC DNA]</scope>
    <source>
        <strain evidence="31 32">DSM 11170</strain>
    </source>
</reference>
<evidence type="ECO:0000256" key="18">
    <source>
        <dbReference type="ARBA" id="ARBA00022989"/>
    </source>
</evidence>
<dbReference type="RefSeq" id="WP_131919473.1">
    <property type="nucleotide sequence ID" value="NZ_JAOQNU010000014.1"/>
</dbReference>
<dbReference type="GO" id="GO:0005886">
    <property type="term" value="C:plasma membrane"/>
    <property type="evidence" value="ECO:0007669"/>
    <property type="project" value="UniProtKB-SubCell"/>
</dbReference>
<keyword evidence="15" id="KW-0133">Cell shape</keyword>
<keyword evidence="12" id="KW-0808">Transferase</keyword>
<dbReference type="InterPro" id="IPR023346">
    <property type="entry name" value="Lysozyme-like_dom_sf"/>
</dbReference>
<dbReference type="GO" id="GO:0008955">
    <property type="term" value="F:peptidoglycan glycosyltransferase activity"/>
    <property type="evidence" value="ECO:0007669"/>
    <property type="project" value="UniProtKB-EC"/>
</dbReference>
<dbReference type="InterPro" id="IPR036950">
    <property type="entry name" value="PBP_transglycosylase"/>
</dbReference>
<dbReference type="GO" id="GO:0006508">
    <property type="term" value="P:proteolysis"/>
    <property type="evidence" value="ECO:0007669"/>
    <property type="project" value="UniProtKB-KW"/>
</dbReference>
<dbReference type="Pfam" id="PF00905">
    <property type="entry name" value="Transpeptidase"/>
    <property type="match status" value="1"/>
</dbReference>
<feature type="compositionally biased region" description="Low complexity" evidence="27">
    <location>
        <begin position="695"/>
        <end position="709"/>
    </location>
</feature>
<feature type="compositionally biased region" description="Low complexity" evidence="27">
    <location>
        <begin position="652"/>
        <end position="674"/>
    </location>
</feature>
<evidence type="ECO:0000256" key="8">
    <source>
        <dbReference type="ARBA" id="ARBA00022475"/>
    </source>
</evidence>
<evidence type="ECO:0000259" key="29">
    <source>
        <dbReference type="Pfam" id="PF00905"/>
    </source>
</evidence>
<evidence type="ECO:0000256" key="25">
    <source>
        <dbReference type="ARBA" id="ARBA00049902"/>
    </source>
</evidence>
<comment type="similarity">
    <text evidence="5">In the N-terminal section; belongs to the glycosyltransferase 51 family.</text>
</comment>
<evidence type="ECO:0000256" key="9">
    <source>
        <dbReference type="ARBA" id="ARBA00022645"/>
    </source>
</evidence>
<dbReference type="SUPFAM" id="SSF53955">
    <property type="entry name" value="Lysozyme-like"/>
    <property type="match status" value="1"/>
</dbReference>
<evidence type="ECO:0000256" key="22">
    <source>
        <dbReference type="ARBA" id="ARBA00023316"/>
    </source>
</evidence>
<comment type="function">
    <text evidence="1">Cell wall formation. Synthesis of cross-linked peptidoglycan from the lipid intermediates. The enzyme has a penicillin-insensitive transglycosylase N-terminal domain (formation of linear glycan strands) and a penicillin-sensitive transpeptidase C-terminal domain (cross-linking of the peptide subunits).</text>
</comment>
<keyword evidence="14" id="KW-0378">Hydrolase</keyword>
<dbReference type="InterPro" id="IPR001460">
    <property type="entry name" value="PCN-bd_Tpept"/>
</dbReference>
<dbReference type="GO" id="GO:0008360">
    <property type="term" value="P:regulation of cell shape"/>
    <property type="evidence" value="ECO:0007669"/>
    <property type="project" value="UniProtKB-KW"/>
</dbReference>
<name>A0A4R2RJ09_9FIRM</name>
<evidence type="ECO:0000256" key="2">
    <source>
        <dbReference type="ARBA" id="ARBA00004401"/>
    </source>
</evidence>
<accession>A0A4R2RJ09</accession>
<dbReference type="GO" id="GO:0071555">
    <property type="term" value="P:cell wall organization"/>
    <property type="evidence" value="ECO:0007669"/>
    <property type="project" value="UniProtKB-KW"/>
</dbReference>
<comment type="catalytic activity">
    <reaction evidence="25">
        <text>[GlcNAc-(1-&gt;4)-Mur2Ac(oyl-L-Ala-gamma-D-Glu-L-Lys-D-Ala-D-Ala)](n)-di-trans,octa-cis-undecaprenyl diphosphate + beta-D-GlcNAc-(1-&gt;4)-Mur2Ac(oyl-L-Ala-gamma-D-Glu-L-Lys-D-Ala-D-Ala)-di-trans,octa-cis-undecaprenyl diphosphate = [GlcNAc-(1-&gt;4)-Mur2Ac(oyl-L-Ala-gamma-D-Glu-L-Lys-D-Ala-D-Ala)](n+1)-di-trans,octa-cis-undecaprenyl diphosphate + di-trans,octa-cis-undecaprenyl diphosphate + H(+)</text>
        <dbReference type="Rhea" id="RHEA:23708"/>
        <dbReference type="Rhea" id="RHEA-COMP:9602"/>
        <dbReference type="Rhea" id="RHEA-COMP:9603"/>
        <dbReference type="ChEBI" id="CHEBI:15378"/>
        <dbReference type="ChEBI" id="CHEBI:58405"/>
        <dbReference type="ChEBI" id="CHEBI:60033"/>
        <dbReference type="ChEBI" id="CHEBI:78435"/>
        <dbReference type="EC" id="2.4.99.28"/>
    </reaction>
</comment>
<dbReference type="NCBIfam" id="TIGR02074">
    <property type="entry name" value="PBP_1a_fam"/>
    <property type="match status" value="1"/>
</dbReference>
<evidence type="ECO:0000256" key="14">
    <source>
        <dbReference type="ARBA" id="ARBA00022801"/>
    </source>
</evidence>
<evidence type="ECO:0000256" key="23">
    <source>
        <dbReference type="ARBA" id="ARBA00034000"/>
    </source>
</evidence>
<keyword evidence="22" id="KW-0961">Cell wall biogenesis/degradation</keyword>
<dbReference type="PANTHER" id="PTHR32282">
    <property type="entry name" value="BINDING PROTEIN TRANSPEPTIDASE, PUTATIVE-RELATED"/>
    <property type="match status" value="1"/>
</dbReference>
<keyword evidence="19 28" id="KW-0472">Membrane</keyword>
<proteinExistence type="inferred from homology"/>
<keyword evidence="20" id="KW-0046">Antibiotic resistance</keyword>
<evidence type="ECO:0000256" key="10">
    <source>
        <dbReference type="ARBA" id="ARBA00022670"/>
    </source>
</evidence>
<evidence type="ECO:0000256" key="21">
    <source>
        <dbReference type="ARBA" id="ARBA00023268"/>
    </source>
</evidence>
<keyword evidence="8" id="KW-1003">Cell membrane</keyword>
<comment type="pathway">
    <text evidence="26">Glycan biosynthesis.</text>
</comment>
<dbReference type="GO" id="GO:0030288">
    <property type="term" value="C:outer membrane-bounded periplasmic space"/>
    <property type="evidence" value="ECO:0007669"/>
    <property type="project" value="TreeGrafter"/>
</dbReference>
<evidence type="ECO:0000256" key="17">
    <source>
        <dbReference type="ARBA" id="ARBA00022984"/>
    </source>
</evidence>
<keyword evidence="32" id="KW-1185">Reference proteome</keyword>
<evidence type="ECO:0000256" key="15">
    <source>
        <dbReference type="ARBA" id="ARBA00022960"/>
    </source>
</evidence>
<feature type="compositionally biased region" description="Pro residues" evidence="27">
    <location>
        <begin position="675"/>
        <end position="694"/>
    </location>
</feature>
<comment type="caution">
    <text evidence="31">The sequence shown here is derived from an EMBL/GenBank/DDBJ whole genome shotgun (WGS) entry which is preliminary data.</text>
</comment>
<evidence type="ECO:0000256" key="3">
    <source>
        <dbReference type="ARBA" id="ARBA00004752"/>
    </source>
</evidence>
<organism evidence="31 32">
    <name type="scientific">Heliophilum fasciatum</name>
    <dbReference type="NCBI Taxonomy" id="35700"/>
    <lineage>
        <taxon>Bacteria</taxon>
        <taxon>Bacillati</taxon>
        <taxon>Bacillota</taxon>
        <taxon>Clostridia</taxon>
        <taxon>Eubacteriales</taxon>
        <taxon>Heliobacteriaceae</taxon>
        <taxon>Heliophilum</taxon>
    </lineage>
</organism>
<sequence length="748" mass="81362">MTETTEQTEQRPPAPKPKPSWLFKLVYALLITLSMLVIAGSASVFYLLRDLPKFDATTLGSLAATSQVYDRNGAVVTTLHGHQNRLPIPLEQVPETMKNAILAAEDLRFYDHQGIDVRAIFRALVTNLQDGRYSQGASTITQQLIKNAFLTNEKTLRRKAHEAMLSIRVESMFTKDQILEMYLNRIYFGNGAYGIQAASQLYFGKDAKDLNAAESALLAAIPRRPSYYTPNNNPENARERRNTILSVMAKNNMISEFQYEKAKREPLPEQLHTSAADKTYAAYIDYVIDELVHRHNFPEDQVYQGGLKIYTAMDPLIQQTTEQTLADTNHFPPGPEDQLIQAAVAVVDHRSGEIRGLGGGRSYEGNRSFNRASQLRRQPGSVIKPILVYAPAMEQGFSPDDTITDMPMDYSGYAPVNYDGQFRGPVTLRQAVAYSINLPAVYLYKLIGPANGVKFANSVGLNLNPNEVYLSLALGGLSNGVSPLQMAGAYAAIANRGNYIEPRAVTKVVDAAGKTYSFDSTPQQVLSPAAAYRMTEMLTATVEWGTGSRARLGRPVAGKTGTTELPPVAEFQNVTKKGNKDAWFVGYTPELTCAVWMGYDRTDARHYLNQIYGGSYPAEIFQAILSTALKDAPVQSFDPPENYTSPRPSRFLGPGSWSPKPKSTPSSPPATTLPMPAPGSQPATPLPPSSPPGETPSVTILAPTPVVPVETPPTTPSTPTPPATSAAPSSSSSPSPSSTPASPEPLTP</sequence>
<evidence type="ECO:0000256" key="26">
    <source>
        <dbReference type="ARBA" id="ARBA00060592"/>
    </source>
</evidence>
<evidence type="ECO:0000313" key="31">
    <source>
        <dbReference type="EMBL" id="TCP63802.1"/>
    </source>
</evidence>
<comment type="subcellular location">
    <subcellularLocation>
        <location evidence="2">Cell membrane</location>
        <topology evidence="2">Single-pass type II membrane protein</topology>
    </subcellularLocation>
</comment>
<comment type="pathway">
    <text evidence="3">Cell wall biogenesis; peptidoglycan biosynthesis.</text>
</comment>
<keyword evidence="11" id="KW-0328">Glycosyltransferase</keyword>
<evidence type="ECO:0000256" key="16">
    <source>
        <dbReference type="ARBA" id="ARBA00022968"/>
    </source>
</evidence>
<gene>
    <name evidence="31" type="ORF">EDD73_11548</name>
</gene>
<evidence type="ECO:0000256" key="20">
    <source>
        <dbReference type="ARBA" id="ARBA00023251"/>
    </source>
</evidence>
<dbReference type="AlphaFoldDB" id="A0A4R2RJ09"/>
<evidence type="ECO:0000256" key="5">
    <source>
        <dbReference type="ARBA" id="ARBA00007739"/>
    </source>
</evidence>
<dbReference type="SUPFAM" id="SSF56601">
    <property type="entry name" value="beta-lactamase/transpeptidase-like"/>
    <property type="match status" value="1"/>
</dbReference>
<dbReference type="UniPathway" id="UPA00219"/>
<dbReference type="InterPro" id="IPR012338">
    <property type="entry name" value="Beta-lactam/transpept-like"/>
</dbReference>
<feature type="domain" description="Penicillin-binding protein transpeptidase" evidence="29">
    <location>
        <begin position="343"/>
        <end position="625"/>
    </location>
</feature>
<dbReference type="Gene3D" id="3.40.710.10">
    <property type="entry name" value="DD-peptidase/beta-lactamase superfamily"/>
    <property type="match status" value="1"/>
</dbReference>
<comment type="catalytic activity">
    <reaction evidence="23">
        <text>Preferential cleavage: (Ac)2-L-Lys-D-Ala-|-D-Ala. Also transpeptidation of peptidyl-alanyl moieties that are N-acyl substituents of D-alanine.</text>
        <dbReference type="EC" id="3.4.16.4"/>
    </reaction>
</comment>
<feature type="compositionally biased region" description="Pro residues" evidence="27">
    <location>
        <begin position="710"/>
        <end position="722"/>
    </location>
</feature>
<evidence type="ECO:0000256" key="19">
    <source>
        <dbReference type="ARBA" id="ARBA00023136"/>
    </source>
</evidence>
<dbReference type="GO" id="GO:0046677">
    <property type="term" value="P:response to antibiotic"/>
    <property type="evidence" value="ECO:0007669"/>
    <property type="project" value="UniProtKB-KW"/>
</dbReference>
<keyword evidence="13 28" id="KW-0812">Transmembrane</keyword>